<feature type="non-terminal residue" evidence="1">
    <location>
        <position position="23"/>
    </location>
</feature>
<organism evidence="1">
    <name type="scientific">marine metagenome</name>
    <dbReference type="NCBI Taxonomy" id="408172"/>
    <lineage>
        <taxon>unclassified sequences</taxon>
        <taxon>metagenomes</taxon>
        <taxon>ecological metagenomes</taxon>
    </lineage>
</organism>
<reference evidence="1" key="1">
    <citation type="submission" date="2018-05" db="EMBL/GenBank/DDBJ databases">
        <authorList>
            <person name="Lanie J.A."/>
            <person name="Ng W.-L."/>
            <person name="Kazmierczak K.M."/>
            <person name="Andrzejewski T.M."/>
            <person name="Davidsen T.M."/>
            <person name="Wayne K.J."/>
            <person name="Tettelin H."/>
            <person name="Glass J.I."/>
            <person name="Rusch D."/>
            <person name="Podicherti R."/>
            <person name="Tsui H.-C.T."/>
            <person name="Winkler M.E."/>
        </authorList>
    </citation>
    <scope>NUCLEOTIDE SEQUENCE</scope>
</reference>
<proteinExistence type="predicted"/>
<dbReference type="EMBL" id="UINC01137170">
    <property type="protein sequence ID" value="SVD22348.1"/>
    <property type="molecule type" value="Genomic_DNA"/>
</dbReference>
<dbReference type="AlphaFoldDB" id="A0A382TLN9"/>
<sequence length="23" mass="2487">MKGLGRPRSVEPVPGFTLIAECE</sequence>
<gene>
    <name evidence="1" type="ORF">METZ01_LOCUS375202</name>
</gene>
<protein>
    <submittedName>
        <fullName evidence="1">Uncharacterized protein</fullName>
    </submittedName>
</protein>
<accession>A0A382TLN9</accession>
<evidence type="ECO:0000313" key="1">
    <source>
        <dbReference type="EMBL" id="SVD22348.1"/>
    </source>
</evidence>
<name>A0A382TLN9_9ZZZZ</name>